<dbReference type="Gene3D" id="1.10.357.10">
    <property type="entry name" value="Tetracycline Repressor, domain 2"/>
    <property type="match status" value="1"/>
</dbReference>
<dbReference type="PANTHER" id="PTHR30055">
    <property type="entry name" value="HTH-TYPE TRANSCRIPTIONAL REGULATOR RUTR"/>
    <property type="match status" value="1"/>
</dbReference>
<protein>
    <submittedName>
        <fullName evidence="6">AcrR family transcriptional regulator</fullName>
    </submittedName>
</protein>
<dbReference type="AlphaFoldDB" id="A0A7Y9KHU6"/>
<reference evidence="6 7" key="1">
    <citation type="submission" date="2020-07" db="EMBL/GenBank/DDBJ databases">
        <title>Sequencing the genomes of 1000 actinobacteria strains.</title>
        <authorList>
            <person name="Klenk H.-P."/>
        </authorList>
    </citation>
    <scope>NUCLEOTIDE SEQUENCE [LARGE SCALE GENOMIC DNA]</scope>
    <source>
        <strain evidence="6 7">DSM 43461</strain>
    </source>
</reference>
<keyword evidence="3" id="KW-0804">Transcription</keyword>
<comment type="caution">
    <text evidence="6">The sequence shown here is derived from an EMBL/GenBank/DDBJ whole genome shotgun (WGS) entry which is preliminary data.</text>
</comment>
<evidence type="ECO:0000256" key="1">
    <source>
        <dbReference type="ARBA" id="ARBA00023015"/>
    </source>
</evidence>
<dbReference type="PANTHER" id="PTHR30055:SF238">
    <property type="entry name" value="MYCOFACTOCIN BIOSYNTHESIS TRANSCRIPTIONAL REGULATOR MFTR-RELATED"/>
    <property type="match status" value="1"/>
</dbReference>
<name>A0A7Y9KHU6_9ACTN</name>
<keyword evidence="7" id="KW-1185">Reference proteome</keyword>
<evidence type="ECO:0000313" key="6">
    <source>
        <dbReference type="EMBL" id="NYE17931.1"/>
    </source>
</evidence>
<dbReference type="Gene3D" id="1.10.10.60">
    <property type="entry name" value="Homeodomain-like"/>
    <property type="match status" value="1"/>
</dbReference>
<dbReference type="EMBL" id="JACCBT010000001">
    <property type="protein sequence ID" value="NYE17931.1"/>
    <property type="molecule type" value="Genomic_DNA"/>
</dbReference>
<evidence type="ECO:0000256" key="3">
    <source>
        <dbReference type="ARBA" id="ARBA00023163"/>
    </source>
</evidence>
<dbReference type="Proteomes" id="UP000591272">
    <property type="component" value="Unassembled WGS sequence"/>
</dbReference>
<dbReference type="SUPFAM" id="SSF46689">
    <property type="entry name" value="Homeodomain-like"/>
    <property type="match status" value="1"/>
</dbReference>
<feature type="region of interest" description="Disordered" evidence="4">
    <location>
        <begin position="1"/>
        <end position="26"/>
    </location>
</feature>
<dbReference type="Pfam" id="PF00440">
    <property type="entry name" value="TetR_N"/>
    <property type="match status" value="1"/>
</dbReference>
<dbReference type="InterPro" id="IPR009057">
    <property type="entry name" value="Homeodomain-like_sf"/>
</dbReference>
<evidence type="ECO:0000256" key="2">
    <source>
        <dbReference type="ARBA" id="ARBA00023125"/>
    </source>
</evidence>
<gene>
    <name evidence="6" type="ORF">BJ999_008227</name>
</gene>
<dbReference type="GO" id="GO:0000976">
    <property type="term" value="F:transcription cis-regulatory region binding"/>
    <property type="evidence" value="ECO:0007669"/>
    <property type="project" value="TreeGrafter"/>
</dbReference>
<evidence type="ECO:0000256" key="4">
    <source>
        <dbReference type="SAM" id="MobiDB-lite"/>
    </source>
</evidence>
<accession>A0A7Y9KHU6</accession>
<feature type="domain" description="HTH tetR-type" evidence="5">
    <location>
        <begin position="39"/>
        <end position="78"/>
    </location>
</feature>
<proteinExistence type="predicted"/>
<evidence type="ECO:0000259" key="5">
    <source>
        <dbReference type="Pfam" id="PF00440"/>
    </source>
</evidence>
<evidence type="ECO:0000313" key="7">
    <source>
        <dbReference type="Proteomes" id="UP000591272"/>
    </source>
</evidence>
<sequence>MQTSEPGPTPRRLPRGRHALSRSEVERVHRDRLCGAMAAAMAEKGYVGTSVEDVLKRARVSRQSFYALYSSKLDCFMAAFNLAGVLLLKQLERASQGEGEGDAAERRSSQGEGGAAERFERVFTAYLEALASEPGYARLFLVEVYAAGPEAVRRRTQIQRELAVGLADLMGVTGDAGRFACEVIVSAVSSMVTPAVAAGDMAALRAVGPPVIEHVRLLLRSGVLNG</sequence>
<dbReference type="RefSeq" id="WP_179838203.1">
    <property type="nucleotide sequence ID" value="NZ_BMRD01000003.1"/>
</dbReference>
<organism evidence="6 7">
    <name type="scientific">Actinomadura citrea</name>
    <dbReference type="NCBI Taxonomy" id="46158"/>
    <lineage>
        <taxon>Bacteria</taxon>
        <taxon>Bacillati</taxon>
        <taxon>Actinomycetota</taxon>
        <taxon>Actinomycetes</taxon>
        <taxon>Streptosporangiales</taxon>
        <taxon>Thermomonosporaceae</taxon>
        <taxon>Actinomadura</taxon>
    </lineage>
</organism>
<dbReference type="GO" id="GO:0003700">
    <property type="term" value="F:DNA-binding transcription factor activity"/>
    <property type="evidence" value="ECO:0007669"/>
    <property type="project" value="TreeGrafter"/>
</dbReference>
<keyword evidence="1" id="KW-0805">Transcription regulation</keyword>
<keyword evidence="2" id="KW-0238">DNA-binding</keyword>
<dbReference type="InterPro" id="IPR050109">
    <property type="entry name" value="HTH-type_TetR-like_transc_reg"/>
</dbReference>
<dbReference type="InterPro" id="IPR001647">
    <property type="entry name" value="HTH_TetR"/>
</dbReference>